<dbReference type="KEGG" id="pchm:VFPPC_17967"/>
<evidence type="ECO:0000313" key="1">
    <source>
        <dbReference type="EMBL" id="OWT42840.1"/>
    </source>
</evidence>
<dbReference type="RefSeq" id="XP_022285311.1">
    <property type="nucleotide sequence ID" value="XM_022429635.1"/>
</dbReference>
<proteinExistence type="predicted"/>
<keyword evidence="2" id="KW-1185">Reference proteome</keyword>
<dbReference type="Proteomes" id="UP000078397">
    <property type="component" value="Unassembled WGS sequence"/>
</dbReference>
<name>A0A219APU7_METCM</name>
<organism evidence="1 2">
    <name type="scientific">Pochonia chlamydosporia 170</name>
    <dbReference type="NCBI Taxonomy" id="1380566"/>
    <lineage>
        <taxon>Eukaryota</taxon>
        <taxon>Fungi</taxon>
        <taxon>Dikarya</taxon>
        <taxon>Ascomycota</taxon>
        <taxon>Pezizomycotina</taxon>
        <taxon>Sordariomycetes</taxon>
        <taxon>Hypocreomycetidae</taxon>
        <taxon>Hypocreales</taxon>
        <taxon>Clavicipitaceae</taxon>
        <taxon>Pochonia</taxon>
    </lineage>
</organism>
<dbReference type="AlphaFoldDB" id="A0A219APU7"/>
<comment type="caution">
    <text evidence="1">The sequence shown here is derived from an EMBL/GenBank/DDBJ whole genome shotgun (WGS) entry which is preliminary data.</text>
</comment>
<dbReference type="EMBL" id="LSBJ02000005">
    <property type="protein sequence ID" value="OWT42840.1"/>
    <property type="molecule type" value="Genomic_DNA"/>
</dbReference>
<sequence>MVVYLCQVMTLDSLGGTLSTVGVRTLANWQVGWRFDDLGGESCHRGRTADHRIGRTLAKTEEMAMLQVAGRIEGQGLWSEASCVFANKSLDICPVLDFHRDGRKRHGENNGQCS</sequence>
<dbReference type="GeneID" id="33936855"/>
<evidence type="ECO:0000313" key="2">
    <source>
        <dbReference type="Proteomes" id="UP000078397"/>
    </source>
</evidence>
<accession>A0A219APU7</accession>
<gene>
    <name evidence="1" type="ORF">VFPPC_17967</name>
</gene>
<protein>
    <submittedName>
        <fullName evidence="1">Uncharacterized protein</fullName>
    </submittedName>
</protein>
<reference evidence="1 2" key="1">
    <citation type="journal article" date="2016" name="PLoS Pathog.">
        <title>Biosynthesis of antibiotic leucinostatins in bio-control fungus Purpureocillium lilacinum and their inhibition on phytophthora revealed by genome mining.</title>
        <authorList>
            <person name="Wang G."/>
            <person name="Liu Z."/>
            <person name="Lin R."/>
            <person name="Li E."/>
            <person name="Mao Z."/>
            <person name="Ling J."/>
            <person name="Yang Y."/>
            <person name="Yin W.B."/>
            <person name="Xie B."/>
        </authorList>
    </citation>
    <scope>NUCLEOTIDE SEQUENCE [LARGE SCALE GENOMIC DNA]</scope>
    <source>
        <strain evidence="1">170</strain>
    </source>
</reference>